<keyword evidence="1" id="KW-0479">Metal-binding</keyword>
<feature type="compositionally biased region" description="Acidic residues" evidence="4">
    <location>
        <begin position="827"/>
        <end position="846"/>
    </location>
</feature>
<dbReference type="Proteomes" id="UP001497392">
    <property type="component" value="Unassembled WGS sequence"/>
</dbReference>
<dbReference type="InterPro" id="IPR044817">
    <property type="entry name" value="SBP-like"/>
</dbReference>
<dbReference type="Gene3D" id="4.10.1100.10">
    <property type="entry name" value="Transcription factor, SBP-box domain"/>
    <property type="match status" value="1"/>
</dbReference>
<feature type="compositionally biased region" description="Basic and acidic residues" evidence="4">
    <location>
        <begin position="180"/>
        <end position="191"/>
    </location>
</feature>
<dbReference type="SUPFAM" id="SSF103612">
    <property type="entry name" value="SBT domain"/>
    <property type="match status" value="1"/>
</dbReference>
<evidence type="ECO:0000259" key="6">
    <source>
        <dbReference type="PROSITE" id="PS51141"/>
    </source>
</evidence>
<dbReference type="PROSITE" id="PS51141">
    <property type="entry name" value="ZF_SBP"/>
    <property type="match status" value="1"/>
</dbReference>
<dbReference type="PANTHER" id="PTHR31251">
    <property type="entry name" value="SQUAMOSA PROMOTER-BINDING-LIKE PROTEIN 4"/>
    <property type="match status" value="1"/>
</dbReference>
<keyword evidence="5" id="KW-0812">Transmembrane</keyword>
<evidence type="ECO:0000256" key="2">
    <source>
        <dbReference type="ARBA" id="ARBA00022771"/>
    </source>
</evidence>
<evidence type="ECO:0000313" key="8">
    <source>
        <dbReference type="Proteomes" id="UP001497392"/>
    </source>
</evidence>
<evidence type="ECO:0000313" key="7">
    <source>
        <dbReference type="EMBL" id="CAL5228336.1"/>
    </source>
</evidence>
<feature type="compositionally biased region" description="Polar residues" evidence="4">
    <location>
        <begin position="899"/>
        <end position="915"/>
    </location>
</feature>
<sequence length="1018" mass="108622">MAEEGADPKDRPWNMNEWCWDPYNMLALATDPKGCEPGAKPAASFPFGAGPYGSQSQLAPAASLLLDEVSRGVSRPKGPATCQVAGCSADLTTLKEYHQRYKICEFHLKVSSIIREGKRQRFCQQCGRFHDLTSFDGDKRSCRARLQRHNARRRKKTADIDAPSAGKAPPVKRQSSIPRGSREYLRSDSSKKQQTSDSASMDTKQESLGVRDESLETDSQQHMRQSLRNSNSVNDGQVRLQLRGGGGSHAMLGEESGSQLAARLNSSTFGTEQMQMPFHGQSVGMPAQLPSSGDLPGSFPAMGYGHDGSMDSLDCLGDVGLFPPQQSDSMPDYSDLNQAASQMQASPHEFCNQSTGFGTDHSGASTATAASLVDEARTLLTYSGQYQAIKYTSEEHLTRLSAKLFKCTPEQLPGDLKANLLAMLQCGVNALEGYIRPGCLHLTLNAMLGSASEQQLKALDVRGLFAHLATSTNKALWSTDTLVLQWYDEAALVRAGKIVHVLSCAGSQGVVPQLEHVHPMALHTGAPEQLLLTGTNLAILNNRVHVRCLGQDVAVEVLSSGFLDADGPEDRPSYVEVKVPEKQPAGLLHVEIARGSLLSRSKPVLMLDQADVAAELNHLQELEHVDVDTDGLLLDLGRIVELRHAIAAAKFGSSVPVRSFSAADMADMAQLGRRLLRLAIDTACVALATFVLPVAVSDAESMGAAVQKIEAALDMPLLLRAVRSQSMPLVEMVLEWTSGMGVDLMAGVPGPQGLTALHVAAVMGDGASLAALLTEVCPDGASAWTAARSCGASPADLAYASGNQATNDHVLRQLRMRLAAASAGLGDIEEDDGMEDDVALDPETGEVPDCADLPTSTAEGPQPAAKVGPPTEEALQRLSEARRQETGQPAARELRHESSSMTTGSSINTPSMCSTDTVLPRAANITSADSMSSMRKRLTSEAMAPVTLEYTPEEKGMGSPRCYASGKGAGLEFFQDAACVKVAPTVFDGTYALASALLISMFGGFTLLLRYCGNTFMD</sequence>
<name>A0ABP1G7Y0_9CHLO</name>
<gene>
    <name evidence="7" type="primary">g11445</name>
    <name evidence="7" type="ORF">VP750_LOCUS10242</name>
</gene>
<feature type="compositionally biased region" description="Basic residues" evidence="4">
    <location>
        <begin position="147"/>
        <end position="156"/>
    </location>
</feature>
<evidence type="ECO:0000256" key="4">
    <source>
        <dbReference type="SAM" id="MobiDB-lite"/>
    </source>
</evidence>
<keyword evidence="5" id="KW-1133">Transmembrane helix</keyword>
<accession>A0ABP1G7Y0</accession>
<protein>
    <submittedName>
        <fullName evidence="7">G11445 protein</fullName>
    </submittedName>
</protein>
<feature type="transmembrane region" description="Helical" evidence="5">
    <location>
        <begin position="991"/>
        <end position="1012"/>
    </location>
</feature>
<keyword evidence="3" id="KW-0862">Zinc</keyword>
<dbReference type="EMBL" id="CAXHTA020000018">
    <property type="protein sequence ID" value="CAL5228336.1"/>
    <property type="molecule type" value="Genomic_DNA"/>
</dbReference>
<dbReference type="PANTHER" id="PTHR31251:SF169">
    <property type="entry name" value="SQUAMOSA PROMOTER-BINDING-LIKE PROTEIN 8"/>
    <property type="match status" value="1"/>
</dbReference>
<feature type="region of interest" description="Disordered" evidence="4">
    <location>
        <begin position="827"/>
        <end position="915"/>
    </location>
</feature>
<evidence type="ECO:0000256" key="3">
    <source>
        <dbReference type="ARBA" id="ARBA00022833"/>
    </source>
</evidence>
<evidence type="ECO:0000256" key="5">
    <source>
        <dbReference type="SAM" id="Phobius"/>
    </source>
</evidence>
<feature type="region of interest" description="Disordered" evidence="4">
    <location>
        <begin position="147"/>
        <end position="231"/>
    </location>
</feature>
<feature type="compositionally biased region" description="Polar residues" evidence="4">
    <location>
        <begin position="217"/>
        <end position="231"/>
    </location>
</feature>
<dbReference type="InterPro" id="IPR004333">
    <property type="entry name" value="SBP_dom"/>
</dbReference>
<keyword evidence="5" id="KW-0472">Membrane</keyword>
<dbReference type="InterPro" id="IPR036893">
    <property type="entry name" value="SBP_sf"/>
</dbReference>
<feature type="compositionally biased region" description="Basic and acidic residues" evidence="4">
    <location>
        <begin position="203"/>
        <end position="214"/>
    </location>
</feature>
<comment type="caution">
    <text evidence="7">The sequence shown here is derived from an EMBL/GenBank/DDBJ whole genome shotgun (WGS) entry which is preliminary data.</text>
</comment>
<dbReference type="Pfam" id="PF26102">
    <property type="entry name" value="Ig_SPL7"/>
    <property type="match status" value="1"/>
</dbReference>
<proteinExistence type="predicted"/>
<keyword evidence="2" id="KW-0863">Zinc-finger</keyword>
<organism evidence="7 8">
    <name type="scientific">Coccomyxa viridis</name>
    <dbReference type="NCBI Taxonomy" id="1274662"/>
    <lineage>
        <taxon>Eukaryota</taxon>
        <taxon>Viridiplantae</taxon>
        <taxon>Chlorophyta</taxon>
        <taxon>core chlorophytes</taxon>
        <taxon>Trebouxiophyceae</taxon>
        <taxon>Trebouxiophyceae incertae sedis</taxon>
        <taxon>Coccomyxaceae</taxon>
        <taxon>Coccomyxa</taxon>
    </lineage>
</organism>
<reference evidence="7 8" key="1">
    <citation type="submission" date="2024-06" db="EMBL/GenBank/DDBJ databases">
        <authorList>
            <person name="Kraege A."/>
            <person name="Thomma B."/>
        </authorList>
    </citation>
    <scope>NUCLEOTIDE SEQUENCE [LARGE SCALE GENOMIC DNA]</scope>
</reference>
<evidence type="ECO:0000256" key="1">
    <source>
        <dbReference type="ARBA" id="ARBA00022723"/>
    </source>
</evidence>
<keyword evidence="8" id="KW-1185">Reference proteome</keyword>
<dbReference type="Pfam" id="PF03110">
    <property type="entry name" value="SBP"/>
    <property type="match status" value="1"/>
</dbReference>
<feature type="domain" description="SBP-type" evidence="6">
    <location>
        <begin position="79"/>
        <end position="156"/>
    </location>
</feature>